<dbReference type="AlphaFoldDB" id="Q0UIQ4"/>
<name>Q0UIQ4_PHANO</name>
<evidence type="ECO:0000313" key="2">
    <source>
        <dbReference type="EMBL" id="EAT84636.1"/>
    </source>
</evidence>
<dbReference type="VEuPathDB" id="FungiDB:JI435_083600"/>
<proteinExistence type="predicted"/>
<dbReference type="Proteomes" id="UP000001055">
    <property type="component" value="Unassembled WGS sequence"/>
</dbReference>
<evidence type="ECO:0000256" key="1">
    <source>
        <dbReference type="SAM" id="MobiDB-lite"/>
    </source>
</evidence>
<reference evidence="3" key="1">
    <citation type="journal article" date="2007" name="Plant Cell">
        <title>Dothideomycete-plant interactions illuminated by genome sequencing and EST analysis of the wheat pathogen Stagonospora nodorum.</title>
        <authorList>
            <person name="Hane J.K."/>
            <person name="Lowe R.G."/>
            <person name="Solomon P.S."/>
            <person name="Tan K.C."/>
            <person name="Schoch C.L."/>
            <person name="Spatafora J.W."/>
            <person name="Crous P.W."/>
            <person name="Kodira C."/>
            <person name="Birren B.W."/>
            <person name="Galagan J.E."/>
            <person name="Torriani S.F."/>
            <person name="McDonald B.A."/>
            <person name="Oliver R.P."/>
        </authorList>
    </citation>
    <scope>NUCLEOTIDE SEQUENCE [LARGE SCALE GENOMIC DNA]</scope>
    <source>
        <strain evidence="3">SN15 / ATCC MYA-4574 / FGSC 10173</strain>
    </source>
</reference>
<dbReference type="EMBL" id="CH445336">
    <property type="protein sequence ID" value="EAT84636.1"/>
    <property type="molecule type" value="Genomic_DNA"/>
</dbReference>
<sequence>MDDEQRSRLLALGSLNLTAETSRWMHAARTWTEAWYGVLHDSEQDFGDARRRQKGLVVERLGCETTLAEQLKERIANGIPSIGEQCSAMGHPHRATARSTSGPRTESITSSAPRQ</sequence>
<protein>
    <submittedName>
        <fullName evidence="2">Uncharacterized protein</fullName>
    </submittedName>
</protein>
<dbReference type="HOGENOM" id="CLU_2109876_0_0_1"/>
<gene>
    <name evidence="2" type="ORF">SNOG_08360</name>
</gene>
<dbReference type="InParanoid" id="Q0UIQ4"/>
<feature type="compositionally biased region" description="Polar residues" evidence="1">
    <location>
        <begin position="97"/>
        <end position="115"/>
    </location>
</feature>
<accession>Q0UIQ4</accession>
<feature type="region of interest" description="Disordered" evidence="1">
    <location>
        <begin position="83"/>
        <end position="115"/>
    </location>
</feature>
<evidence type="ECO:0000313" key="3">
    <source>
        <dbReference type="Proteomes" id="UP000001055"/>
    </source>
</evidence>
<dbReference type="GeneID" id="5975576"/>
<dbReference type="RefSeq" id="XP_001798678.1">
    <property type="nucleotide sequence ID" value="XM_001798626.1"/>
</dbReference>
<organism evidence="2 3">
    <name type="scientific">Phaeosphaeria nodorum (strain SN15 / ATCC MYA-4574 / FGSC 10173)</name>
    <name type="common">Glume blotch fungus</name>
    <name type="synonym">Parastagonospora nodorum</name>
    <dbReference type="NCBI Taxonomy" id="321614"/>
    <lineage>
        <taxon>Eukaryota</taxon>
        <taxon>Fungi</taxon>
        <taxon>Dikarya</taxon>
        <taxon>Ascomycota</taxon>
        <taxon>Pezizomycotina</taxon>
        <taxon>Dothideomycetes</taxon>
        <taxon>Pleosporomycetidae</taxon>
        <taxon>Pleosporales</taxon>
        <taxon>Pleosporineae</taxon>
        <taxon>Phaeosphaeriaceae</taxon>
        <taxon>Parastagonospora</taxon>
    </lineage>
</organism>
<dbReference type="KEGG" id="pno:SNOG_08360"/>